<comment type="caution">
    <text evidence="1">The sequence shown here is derived from an EMBL/GenBank/DDBJ whole genome shotgun (WGS) entry which is preliminary data.</text>
</comment>
<reference evidence="1" key="1">
    <citation type="submission" date="2023-07" db="EMBL/GenBank/DDBJ databases">
        <title>draft genome sequence of fig (Ficus carica).</title>
        <authorList>
            <person name="Takahashi T."/>
            <person name="Nishimura K."/>
        </authorList>
    </citation>
    <scope>NUCLEOTIDE SEQUENCE</scope>
</reference>
<protein>
    <submittedName>
        <fullName evidence="1">Uncharacterized protein</fullName>
    </submittedName>
</protein>
<sequence length="80" mass="8722">MEEDPDDINGRKNQKITTQVRFSTATSQTARASAVARRIVTKGLRRLGDGFVTARGWFWVMGWDCSGCAREAVVGGGFLG</sequence>
<evidence type="ECO:0000313" key="1">
    <source>
        <dbReference type="EMBL" id="GMN56117.1"/>
    </source>
</evidence>
<gene>
    <name evidence="1" type="ORF">TIFTF001_025231</name>
</gene>
<keyword evidence="2" id="KW-1185">Reference proteome</keyword>
<dbReference type="AlphaFoldDB" id="A0AA88AMM8"/>
<dbReference type="EMBL" id="BTGU01000061">
    <property type="protein sequence ID" value="GMN56117.1"/>
    <property type="molecule type" value="Genomic_DNA"/>
</dbReference>
<dbReference type="Gramene" id="FCD_00027443-RA">
    <property type="protein sequence ID" value="FCD_00027443-RA:cds"/>
    <property type="gene ID" value="FCD_00027443"/>
</dbReference>
<proteinExistence type="predicted"/>
<name>A0AA88AMM8_FICCA</name>
<organism evidence="1 2">
    <name type="scientific">Ficus carica</name>
    <name type="common">Common fig</name>
    <dbReference type="NCBI Taxonomy" id="3494"/>
    <lineage>
        <taxon>Eukaryota</taxon>
        <taxon>Viridiplantae</taxon>
        <taxon>Streptophyta</taxon>
        <taxon>Embryophyta</taxon>
        <taxon>Tracheophyta</taxon>
        <taxon>Spermatophyta</taxon>
        <taxon>Magnoliopsida</taxon>
        <taxon>eudicotyledons</taxon>
        <taxon>Gunneridae</taxon>
        <taxon>Pentapetalae</taxon>
        <taxon>rosids</taxon>
        <taxon>fabids</taxon>
        <taxon>Rosales</taxon>
        <taxon>Moraceae</taxon>
        <taxon>Ficeae</taxon>
        <taxon>Ficus</taxon>
    </lineage>
</organism>
<evidence type="ECO:0000313" key="2">
    <source>
        <dbReference type="Proteomes" id="UP001187192"/>
    </source>
</evidence>
<accession>A0AA88AMM8</accession>
<dbReference type="Proteomes" id="UP001187192">
    <property type="component" value="Unassembled WGS sequence"/>
</dbReference>